<sequence length="49" mass="5644">MAHVWHLNAETVFLNGMPAARMLRWFSSCGSRVGLFILVDAIERRMVRP</sequence>
<accession>G7TL51</accession>
<dbReference type="AlphaFoldDB" id="G7TL51"/>
<protein>
    <submittedName>
        <fullName evidence="1">Uncharacterized protein</fullName>
    </submittedName>
</protein>
<evidence type="ECO:0000313" key="2">
    <source>
        <dbReference type="Proteomes" id="UP000008851"/>
    </source>
</evidence>
<evidence type="ECO:0000313" key="1">
    <source>
        <dbReference type="EMBL" id="AEQ97093.1"/>
    </source>
</evidence>
<organism evidence="1 2">
    <name type="scientific">Xanthomonas oryzae pv. oryzicola (strain BLS256)</name>
    <dbReference type="NCBI Taxonomy" id="383407"/>
    <lineage>
        <taxon>Bacteria</taxon>
        <taxon>Pseudomonadati</taxon>
        <taxon>Pseudomonadota</taxon>
        <taxon>Gammaproteobacteria</taxon>
        <taxon>Lysobacterales</taxon>
        <taxon>Lysobacteraceae</taxon>
        <taxon>Xanthomonas</taxon>
    </lineage>
</organism>
<dbReference type="Proteomes" id="UP000008851">
    <property type="component" value="Chromosome"/>
</dbReference>
<dbReference type="KEGG" id="xor:XOC_2994"/>
<gene>
    <name evidence="1" type="ORF">XOC_2994</name>
</gene>
<proteinExistence type="predicted"/>
<dbReference type="EMBL" id="CP003057">
    <property type="protein sequence ID" value="AEQ97093.1"/>
    <property type="molecule type" value="Genomic_DNA"/>
</dbReference>
<name>G7TL51_XANOB</name>
<reference evidence="1 2" key="1">
    <citation type="journal article" date="2011" name="J. Bacteriol.">
        <title>Two new complete genome sequences offer insight into host and tissue specificity of plant pathogenic Xanthomonas spp.</title>
        <authorList>
            <person name="Bogdanove A.J."/>
            <person name="Koebnik R."/>
            <person name="Lu H."/>
            <person name="Furutani A."/>
            <person name="Angiuoli S.V."/>
            <person name="Patil P.B."/>
            <person name="Van Sluys M.A."/>
            <person name="Ryan R.P."/>
            <person name="Meyer D.F."/>
            <person name="Han S.W."/>
            <person name="Aparna G."/>
            <person name="Rajaram M."/>
            <person name="Delcher A.L."/>
            <person name="Phillippy A.M."/>
            <person name="Puiu D."/>
            <person name="Schatz M.C."/>
            <person name="Shumway M."/>
            <person name="Sommer D.D."/>
            <person name="Trapnell C."/>
            <person name="Benahmed F."/>
            <person name="Dimitrov G."/>
            <person name="Madupu R."/>
            <person name="Radune D."/>
            <person name="Sullivan S."/>
            <person name="Jha G."/>
            <person name="Ishihara H."/>
            <person name="Lee S.W."/>
            <person name="Pandey A."/>
            <person name="Sharma V."/>
            <person name="Sriariyanun M."/>
            <person name="Szurek B."/>
            <person name="Vera-Cruz C.M."/>
            <person name="Dorman K.S."/>
            <person name="Ronald P.C."/>
            <person name="Verdier V."/>
            <person name="Dow J.M."/>
            <person name="Sonti R.V."/>
            <person name="Tsuge S."/>
            <person name="Brendel V.P."/>
            <person name="Rabinowicz P.D."/>
            <person name="Leach J.E."/>
            <person name="White F.F."/>
            <person name="Salzberg S.L."/>
        </authorList>
    </citation>
    <scope>NUCLEOTIDE SEQUENCE [LARGE SCALE GENOMIC DNA]</scope>
    <source>
        <strain evidence="1 2">BLS256</strain>
    </source>
</reference>
<dbReference type="HOGENOM" id="CLU_3142245_0_0_6"/>